<organism evidence="3 4">
    <name type="scientific">Amycolatopsis antarctica</name>
    <dbReference type="NCBI Taxonomy" id="1854586"/>
    <lineage>
        <taxon>Bacteria</taxon>
        <taxon>Bacillati</taxon>
        <taxon>Actinomycetota</taxon>
        <taxon>Actinomycetes</taxon>
        <taxon>Pseudonocardiales</taxon>
        <taxon>Pseudonocardiaceae</taxon>
        <taxon>Amycolatopsis</taxon>
    </lineage>
</organism>
<dbReference type="RefSeq" id="WP_094863950.1">
    <property type="nucleotide sequence ID" value="NZ_NKYE01000010.1"/>
</dbReference>
<feature type="chain" id="PRO_5012808511" description="DUF4394 domain-containing protein" evidence="1">
    <location>
        <begin position="27"/>
        <end position="293"/>
    </location>
</feature>
<dbReference type="AlphaFoldDB" id="A0A263D0L6"/>
<dbReference type="InterPro" id="IPR025507">
    <property type="entry name" value="DUF4394"/>
</dbReference>
<dbReference type="InParanoid" id="A0A263D0L6"/>
<protein>
    <recommendedName>
        <fullName evidence="2">DUF4394 domain-containing protein</fullName>
    </recommendedName>
</protein>
<dbReference type="Pfam" id="PF14339">
    <property type="entry name" value="DUF4394"/>
    <property type="match status" value="1"/>
</dbReference>
<dbReference type="SUPFAM" id="SSF69322">
    <property type="entry name" value="Tricorn protease domain 2"/>
    <property type="match status" value="1"/>
</dbReference>
<comment type="caution">
    <text evidence="3">The sequence shown here is derived from an EMBL/GenBank/DDBJ whole genome shotgun (WGS) entry which is preliminary data.</text>
</comment>
<evidence type="ECO:0000313" key="4">
    <source>
        <dbReference type="Proteomes" id="UP000242444"/>
    </source>
</evidence>
<sequence length="293" mass="29503">MRKTTVAVAVAAVLASTAFGAGTATADNRPAKSDRGDLLVLGTDGKLTTYDSRLALLPKNSVRVTGVAKGDRLIGIDVRPANGALYAMSAKGQLHTVDARTGKATTVGAPVELAGSAIGFDFNPTVDRIRVVTDTGQNLRLVPDTGALAAADGTLAYAPGDPAEGRTPKVAASGYTNSVAGATSTLLYNLDAGRDTLVTQGTAPGVEPVVSPNTGQLYTVGKLGLNITAVNGFDISGAAPAGDYDAGDYRGVAAVRLDGLLGLSALVRVDLDTGRAGIVAPLLSAPVGITFTK</sequence>
<evidence type="ECO:0000256" key="1">
    <source>
        <dbReference type="SAM" id="SignalP"/>
    </source>
</evidence>
<reference evidence="3 4" key="1">
    <citation type="submission" date="2017-07" db="EMBL/GenBank/DDBJ databases">
        <title>Amycolatopsis antarcticus sp. nov., isolated from the surface of an Antarcticus brown macroalga.</title>
        <authorList>
            <person name="Wang J."/>
            <person name="Leiva S."/>
            <person name="Huang J."/>
            <person name="Huang Y."/>
        </authorList>
    </citation>
    <scope>NUCLEOTIDE SEQUENCE [LARGE SCALE GENOMIC DNA]</scope>
    <source>
        <strain evidence="3 4">AU-G6</strain>
    </source>
</reference>
<feature type="domain" description="DUF4394" evidence="2">
    <location>
        <begin position="47"/>
        <end position="282"/>
    </location>
</feature>
<proteinExistence type="predicted"/>
<accession>A0A263D0L6</accession>
<keyword evidence="1" id="KW-0732">Signal</keyword>
<dbReference type="Proteomes" id="UP000242444">
    <property type="component" value="Unassembled WGS sequence"/>
</dbReference>
<evidence type="ECO:0000259" key="2">
    <source>
        <dbReference type="Pfam" id="PF14339"/>
    </source>
</evidence>
<dbReference type="EMBL" id="NKYE01000010">
    <property type="protein sequence ID" value="OZM71994.1"/>
    <property type="molecule type" value="Genomic_DNA"/>
</dbReference>
<feature type="signal peptide" evidence="1">
    <location>
        <begin position="1"/>
        <end position="26"/>
    </location>
</feature>
<evidence type="ECO:0000313" key="3">
    <source>
        <dbReference type="EMBL" id="OZM71994.1"/>
    </source>
</evidence>
<dbReference type="OrthoDB" id="531718at2"/>
<gene>
    <name evidence="3" type="ORF">CFN78_17825</name>
</gene>
<keyword evidence="4" id="KW-1185">Reference proteome</keyword>
<name>A0A263D0L6_9PSEU</name>